<name>A0ABX8K260_9ENTR</name>
<reference evidence="2 3" key="1">
    <citation type="submission" date="2021-06" db="EMBL/GenBank/DDBJ databases">
        <title>Leclercia pneumoniae sp. nov.</title>
        <authorList>
            <person name="Hoenemann M."/>
            <person name="Viehweger A."/>
            <person name="Dietze N."/>
        </authorList>
    </citation>
    <scope>NUCLEOTIDE SEQUENCE [LARGE SCALE GENOMIC DNA]</scope>
    <source>
        <strain evidence="3">49125</strain>
    </source>
</reference>
<keyword evidence="1" id="KW-0812">Transmembrane</keyword>
<dbReference type="EMBL" id="CP076838">
    <property type="protein sequence ID" value="QWW81091.1"/>
    <property type="molecule type" value="Genomic_DNA"/>
</dbReference>
<feature type="transmembrane region" description="Helical" evidence="1">
    <location>
        <begin position="71"/>
        <end position="94"/>
    </location>
</feature>
<protein>
    <submittedName>
        <fullName evidence="2">Uncharacterized protein</fullName>
    </submittedName>
</protein>
<organism evidence="2 3">
    <name type="scientific">Leclercia pneumoniae</name>
    <dbReference type="NCBI Taxonomy" id="2815358"/>
    <lineage>
        <taxon>Bacteria</taxon>
        <taxon>Pseudomonadati</taxon>
        <taxon>Pseudomonadota</taxon>
        <taxon>Gammaproteobacteria</taxon>
        <taxon>Enterobacterales</taxon>
        <taxon>Enterobacteriaceae</taxon>
        <taxon>Leclercia</taxon>
    </lineage>
</organism>
<keyword evidence="3" id="KW-1185">Reference proteome</keyword>
<dbReference type="RefSeq" id="WP_207291975.1">
    <property type="nucleotide sequence ID" value="NZ_CP071383.1"/>
</dbReference>
<keyword evidence="1" id="KW-0472">Membrane</keyword>
<keyword evidence="1" id="KW-1133">Transmembrane helix</keyword>
<evidence type="ECO:0000256" key="1">
    <source>
        <dbReference type="SAM" id="Phobius"/>
    </source>
</evidence>
<gene>
    <name evidence="2" type="ORF">KQ929_07735</name>
</gene>
<dbReference type="Proteomes" id="UP000683497">
    <property type="component" value="Chromosome"/>
</dbReference>
<feature type="transmembrane region" description="Helical" evidence="1">
    <location>
        <begin position="40"/>
        <end position="64"/>
    </location>
</feature>
<accession>A0ABX8K260</accession>
<evidence type="ECO:0000313" key="2">
    <source>
        <dbReference type="EMBL" id="QWW81091.1"/>
    </source>
</evidence>
<proteinExistence type="predicted"/>
<evidence type="ECO:0000313" key="3">
    <source>
        <dbReference type="Proteomes" id="UP000683497"/>
    </source>
</evidence>
<feature type="transmembrane region" description="Helical" evidence="1">
    <location>
        <begin position="100"/>
        <end position="123"/>
    </location>
</feature>
<sequence>MDTLYCAGYLTENLVQQRIPLVDDVMSFSDLYTQHGGGGWLIGGFILSFVTTLSIGVSAALWFCRPYYARWLALGQTPLRLLMVVPSVSFLPWVLNGLNIHSVILAFSLLIASEILKVASLLLTKRLET</sequence>